<feature type="transmembrane region" description="Helical" evidence="7">
    <location>
        <begin position="248"/>
        <end position="269"/>
    </location>
</feature>
<feature type="transmembrane region" description="Helical" evidence="7">
    <location>
        <begin position="190"/>
        <end position="209"/>
    </location>
</feature>
<gene>
    <name evidence="9" type="ORF">HNQ38_000806</name>
</gene>
<feature type="transmembrane region" description="Helical" evidence="7">
    <location>
        <begin position="336"/>
        <end position="357"/>
    </location>
</feature>
<evidence type="ECO:0000256" key="4">
    <source>
        <dbReference type="ARBA" id="ARBA00022692"/>
    </source>
</evidence>
<proteinExistence type="predicted"/>
<dbReference type="CDD" id="cd17369">
    <property type="entry name" value="MFS_ShiA_like"/>
    <property type="match status" value="1"/>
</dbReference>
<dbReference type="EMBL" id="JACHGO010000002">
    <property type="protein sequence ID" value="MBB5142727.1"/>
    <property type="molecule type" value="Genomic_DNA"/>
</dbReference>
<evidence type="ECO:0000313" key="9">
    <source>
        <dbReference type="EMBL" id="MBB5142727.1"/>
    </source>
</evidence>
<feature type="transmembrane region" description="Helical" evidence="7">
    <location>
        <begin position="117"/>
        <end position="142"/>
    </location>
</feature>
<feature type="transmembrane region" description="Helical" evidence="7">
    <location>
        <begin position="21"/>
        <end position="43"/>
    </location>
</feature>
<organism evidence="9 10">
    <name type="scientific">Desulfovibrio intestinalis</name>
    <dbReference type="NCBI Taxonomy" id="58621"/>
    <lineage>
        <taxon>Bacteria</taxon>
        <taxon>Pseudomonadati</taxon>
        <taxon>Thermodesulfobacteriota</taxon>
        <taxon>Desulfovibrionia</taxon>
        <taxon>Desulfovibrionales</taxon>
        <taxon>Desulfovibrionaceae</taxon>
        <taxon>Desulfovibrio</taxon>
    </lineage>
</organism>
<dbReference type="Gene3D" id="1.20.1250.20">
    <property type="entry name" value="MFS general substrate transporter like domains"/>
    <property type="match status" value="2"/>
</dbReference>
<comment type="caution">
    <text evidence="9">The sequence shown here is derived from an EMBL/GenBank/DDBJ whole genome shotgun (WGS) entry which is preliminary data.</text>
</comment>
<keyword evidence="10" id="KW-1185">Reference proteome</keyword>
<dbReference type="InterPro" id="IPR036259">
    <property type="entry name" value="MFS_trans_sf"/>
</dbReference>
<keyword evidence="6 7" id="KW-0472">Membrane</keyword>
<evidence type="ECO:0000256" key="2">
    <source>
        <dbReference type="ARBA" id="ARBA00022448"/>
    </source>
</evidence>
<dbReference type="FunFam" id="1.20.1250.20:FF:000001">
    <property type="entry name" value="Dicarboxylate MFS transporter"/>
    <property type="match status" value="1"/>
</dbReference>
<keyword evidence="5 7" id="KW-1133">Transmembrane helix</keyword>
<evidence type="ECO:0000256" key="6">
    <source>
        <dbReference type="ARBA" id="ARBA00023136"/>
    </source>
</evidence>
<dbReference type="InterPro" id="IPR005828">
    <property type="entry name" value="MFS_sugar_transport-like"/>
</dbReference>
<evidence type="ECO:0000256" key="1">
    <source>
        <dbReference type="ARBA" id="ARBA00004651"/>
    </source>
</evidence>
<keyword evidence="4 7" id="KW-0812">Transmembrane</keyword>
<feature type="transmembrane region" description="Helical" evidence="7">
    <location>
        <begin position="154"/>
        <end position="178"/>
    </location>
</feature>
<dbReference type="Pfam" id="PF00083">
    <property type="entry name" value="Sugar_tr"/>
    <property type="match status" value="1"/>
</dbReference>
<name>A0A7W8FGE5_9BACT</name>
<dbReference type="PANTHER" id="PTHR43045:SF1">
    <property type="entry name" value="SHIKIMATE TRANSPORTER"/>
    <property type="match status" value="1"/>
</dbReference>
<dbReference type="RefSeq" id="WP_183718104.1">
    <property type="nucleotide sequence ID" value="NZ_JACHGO010000002.1"/>
</dbReference>
<feature type="domain" description="Major facilitator superfamily (MFS) profile" evidence="8">
    <location>
        <begin position="17"/>
        <end position="435"/>
    </location>
</feature>
<dbReference type="Proteomes" id="UP000539075">
    <property type="component" value="Unassembled WGS sequence"/>
</dbReference>
<evidence type="ECO:0000256" key="7">
    <source>
        <dbReference type="SAM" id="Phobius"/>
    </source>
</evidence>
<dbReference type="GO" id="GO:0022857">
    <property type="term" value="F:transmembrane transporter activity"/>
    <property type="evidence" value="ECO:0007669"/>
    <property type="project" value="InterPro"/>
</dbReference>
<evidence type="ECO:0000259" key="8">
    <source>
        <dbReference type="PROSITE" id="PS50850"/>
    </source>
</evidence>
<evidence type="ECO:0000256" key="5">
    <source>
        <dbReference type="ARBA" id="ARBA00022989"/>
    </source>
</evidence>
<protein>
    <submittedName>
        <fullName evidence="9">MHS family metabolite:H+ symporter-like MFS transporter</fullName>
    </submittedName>
</protein>
<dbReference type="AlphaFoldDB" id="A0A7W8FGE5"/>
<dbReference type="Pfam" id="PF07690">
    <property type="entry name" value="MFS_1"/>
    <property type="match status" value="1"/>
</dbReference>
<evidence type="ECO:0000313" key="10">
    <source>
        <dbReference type="Proteomes" id="UP000539075"/>
    </source>
</evidence>
<feature type="transmembrane region" description="Helical" evidence="7">
    <location>
        <begin position="378"/>
        <end position="400"/>
    </location>
</feature>
<reference evidence="9 10" key="1">
    <citation type="submission" date="2020-08" db="EMBL/GenBank/DDBJ databases">
        <title>Genomic Encyclopedia of Type Strains, Phase IV (KMG-IV): sequencing the most valuable type-strain genomes for metagenomic binning, comparative biology and taxonomic classification.</title>
        <authorList>
            <person name="Goeker M."/>
        </authorList>
    </citation>
    <scope>NUCLEOTIDE SEQUENCE [LARGE SCALE GENOMIC DNA]</scope>
    <source>
        <strain evidence="9 10">DSM 11275</strain>
    </source>
</reference>
<feature type="transmembrane region" description="Helical" evidence="7">
    <location>
        <begin position="310"/>
        <end position="330"/>
    </location>
</feature>
<feature type="transmembrane region" description="Helical" evidence="7">
    <location>
        <begin position="275"/>
        <end position="298"/>
    </location>
</feature>
<feature type="transmembrane region" description="Helical" evidence="7">
    <location>
        <begin position="90"/>
        <end position="111"/>
    </location>
</feature>
<dbReference type="SUPFAM" id="SSF103473">
    <property type="entry name" value="MFS general substrate transporter"/>
    <property type="match status" value="1"/>
</dbReference>
<sequence>MSTAASDVQAQKNLRRVVISSLMGAVIEWYDFFLYGVVAGLVFNKLYFPAFSPGVGTILAFATFAVGFVARPLGGIIFGHFGDKIGRKKMLILTLEIMGVATVLIGCIPSYDSIGIWAPILLVICRLAQGIGLGGEWGGAVLMAYESAPAHKRAFYGSLPQVGLSLGLMLASGVIGLLSWLLPDEAFISWGWRIAFILSAVLVLVGAYIRTSVQETQDFSSAKKEVAKIRYPMLEAFKRYPKTLTACVGARFVEGIAFNVFGVFSLTYLTQTAGVSRTVALMAVVVASAVMACFIPFWGSMADRVGKARIFGTAALLLGVTAYPVFWVLHNYATTNLFFVYLAIIIPFGIIYAAAYASMASLFSESFDPTVRYSSISFVYQFSGIFASGLTPMIATILVQANDSQPWYLCGYLLVAGIISALATVWISCLKSAKAEPRALPTDGNTVVAGNAVPE</sequence>
<comment type="subcellular location">
    <subcellularLocation>
        <location evidence="1">Cell membrane</location>
        <topology evidence="1">Multi-pass membrane protein</topology>
    </subcellularLocation>
</comment>
<dbReference type="PANTHER" id="PTHR43045">
    <property type="entry name" value="SHIKIMATE TRANSPORTER"/>
    <property type="match status" value="1"/>
</dbReference>
<accession>A0A7W8FGE5</accession>
<dbReference type="InterPro" id="IPR011701">
    <property type="entry name" value="MFS"/>
</dbReference>
<dbReference type="GO" id="GO:0005886">
    <property type="term" value="C:plasma membrane"/>
    <property type="evidence" value="ECO:0007669"/>
    <property type="project" value="UniProtKB-SubCell"/>
</dbReference>
<keyword evidence="3" id="KW-1003">Cell membrane</keyword>
<feature type="transmembrane region" description="Helical" evidence="7">
    <location>
        <begin position="406"/>
        <end position="430"/>
    </location>
</feature>
<feature type="transmembrane region" description="Helical" evidence="7">
    <location>
        <begin position="55"/>
        <end position="78"/>
    </location>
</feature>
<dbReference type="InterPro" id="IPR020846">
    <property type="entry name" value="MFS_dom"/>
</dbReference>
<evidence type="ECO:0000256" key="3">
    <source>
        <dbReference type="ARBA" id="ARBA00022475"/>
    </source>
</evidence>
<dbReference type="PROSITE" id="PS50850">
    <property type="entry name" value="MFS"/>
    <property type="match status" value="1"/>
</dbReference>
<keyword evidence="2" id="KW-0813">Transport</keyword>